<evidence type="ECO:0000256" key="4">
    <source>
        <dbReference type="ARBA" id="ARBA00011233"/>
    </source>
</evidence>
<dbReference type="PANTHER" id="PTHR11904:SF9">
    <property type="entry name" value="PURINE NUCLEOSIDE PHOSPHORYLASE-RELATED"/>
    <property type="match status" value="1"/>
</dbReference>
<evidence type="ECO:0000256" key="6">
    <source>
        <dbReference type="ARBA" id="ARBA00013834"/>
    </source>
</evidence>
<evidence type="ECO:0000256" key="1">
    <source>
        <dbReference type="ARBA" id="ARBA00002678"/>
    </source>
</evidence>
<dbReference type="KEGG" id="nps:KRR39_14870"/>
<evidence type="ECO:0000256" key="8">
    <source>
        <dbReference type="ARBA" id="ARBA00022679"/>
    </source>
</evidence>
<evidence type="ECO:0000256" key="10">
    <source>
        <dbReference type="PIRNR" id="PIRNR000477"/>
    </source>
</evidence>
<organism evidence="12 13">
    <name type="scientific">Nocardioides panacis</name>
    <dbReference type="NCBI Taxonomy" id="2849501"/>
    <lineage>
        <taxon>Bacteria</taxon>
        <taxon>Bacillati</taxon>
        <taxon>Actinomycetota</taxon>
        <taxon>Actinomycetes</taxon>
        <taxon>Propionibacteriales</taxon>
        <taxon>Nocardioidaceae</taxon>
        <taxon>Nocardioides</taxon>
    </lineage>
</organism>
<evidence type="ECO:0000256" key="7">
    <source>
        <dbReference type="ARBA" id="ARBA00022676"/>
    </source>
</evidence>
<dbReference type="NCBIfam" id="TIGR01698">
    <property type="entry name" value="PUNP"/>
    <property type="match status" value="1"/>
</dbReference>
<keyword evidence="8 10" id="KW-0808">Transferase</keyword>
<evidence type="ECO:0000313" key="12">
    <source>
        <dbReference type="EMBL" id="QWZ06809.1"/>
    </source>
</evidence>
<dbReference type="PIRSF" id="PIRSF000477">
    <property type="entry name" value="PurNPase"/>
    <property type="match status" value="1"/>
</dbReference>
<comment type="similarity">
    <text evidence="3 10">Belongs to the PNP/MTAP phosphorylase family.</text>
</comment>
<dbReference type="CDD" id="cd09009">
    <property type="entry name" value="PNP-EcPNPII_like"/>
    <property type="match status" value="1"/>
</dbReference>
<dbReference type="GO" id="GO:0009116">
    <property type="term" value="P:nucleoside metabolic process"/>
    <property type="evidence" value="ECO:0007669"/>
    <property type="project" value="UniProtKB-UniRule"/>
</dbReference>
<proteinExistence type="inferred from homology"/>
<name>A0A975SVS6_9ACTN</name>
<dbReference type="EC" id="2.4.2.1" evidence="5 10"/>
<keyword evidence="7 10" id="KW-0328">Glycosyltransferase</keyword>
<dbReference type="InterPro" id="IPR000845">
    <property type="entry name" value="Nucleoside_phosphorylase_d"/>
</dbReference>
<feature type="domain" description="Nucleoside phosphorylase" evidence="11">
    <location>
        <begin position="27"/>
        <end position="261"/>
    </location>
</feature>
<dbReference type="GO" id="GO:0005737">
    <property type="term" value="C:cytoplasm"/>
    <property type="evidence" value="ECO:0007669"/>
    <property type="project" value="TreeGrafter"/>
</dbReference>
<dbReference type="Pfam" id="PF01048">
    <property type="entry name" value="PNP_UDP_1"/>
    <property type="match status" value="1"/>
</dbReference>
<gene>
    <name evidence="12" type="ORF">KRR39_14870</name>
</gene>
<dbReference type="NCBIfam" id="NF006054">
    <property type="entry name" value="PRK08202.1"/>
    <property type="match status" value="1"/>
</dbReference>
<dbReference type="NCBIfam" id="TIGR01697">
    <property type="entry name" value="PNPH-PUNA-XAPA"/>
    <property type="match status" value="1"/>
</dbReference>
<dbReference type="InterPro" id="IPR011269">
    <property type="entry name" value="PUNP"/>
</dbReference>
<comment type="subunit">
    <text evidence="4">Homotrimer.</text>
</comment>
<protein>
    <recommendedName>
        <fullName evidence="6 10">Purine nucleoside phosphorylase</fullName>
        <ecNumber evidence="5 10">2.4.2.1</ecNumber>
    </recommendedName>
    <alternativeName>
        <fullName evidence="10">Inosine-guanosine phosphorylase</fullName>
    </alternativeName>
</protein>
<dbReference type="GO" id="GO:0004731">
    <property type="term" value="F:purine-nucleoside phosphorylase activity"/>
    <property type="evidence" value="ECO:0007669"/>
    <property type="project" value="UniProtKB-UniRule"/>
</dbReference>
<dbReference type="Proteomes" id="UP000683575">
    <property type="component" value="Chromosome"/>
</dbReference>
<evidence type="ECO:0000259" key="11">
    <source>
        <dbReference type="Pfam" id="PF01048"/>
    </source>
</evidence>
<dbReference type="InterPro" id="IPR011268">
    <property type="entry name" value="Purine_phosphorylase"/>
</dbReference>
<dbReference type="EMBL" id="CP077062">
    <property type="protein sequence ID" value="QWZ06809.1"/>
    <property type="molecule type" value="Genomic_DNA"/>
</dbReference>
<comment type="catalytic activity">
    <reaction evidence="9">
        <text>a purine 2'-deoxy-D-ribonucleoside + phosphate = a purine nucleobase + 2-deoxy-alpha-D-ribose 1-phosphate</text>
        <dbReference type="Rhea" id="RHEA:36431"/>
        <dbReference type="ChEBI" id="CHEBI:26386"/>
        <dbReference type="ChEBI" id="CHEBI:43474"/>
        <dbReference type="ChEBI" id="CHEBI:57259"/>
        <dbReference type="ChEBI" id="CHEBI:142361"/>
        <dbReference type="EC" id="2.4.2.1"/>
    </reaction>
</comment>
<comment type="pathway">
    <text evidence="2 10">Purine metabolism; purine nucleoside salvage.</text>
</comment>
<reference evidence="12" key="1">
    <citation type="submission" date="2021-06" db="EMBL/GenBank/DDBJ databases">
        <title>Complete genome sequence of Nocardioides sp. G188.</title>
        <authorList>
            <person name="Im W.-T."/>
        </authorList>
    </citation>
    <scope>NUCLEOTIDE SEQUENCE</scope>
    <source>
        <strain evidence="12">G188</strain>
    </source>
</reference>
<accession>A0A975SVS6</accession>
<keyword evidence="13" id="KW-1185">Reference proteome</keyword>
<dbReference type="PANTHER" id="PTHR11904">
    <property type="entry name" value="METHYLTHIOADENOSINE/PURINE NUCLEOSIDE PHOSPHORYLASE"/>
    <property type="match status" value="1"/>
</dbReference>
<evidence type="ECO:0000256" key="5">
    <source>
        <dbReference type="ARBA" id="ARBA00011886"/>
    </source>
</evidence>
<evidence type="ECO:0000256" key="2">
    <source>
        <dbReference type="ARBA" id="ARBA00005058"/>
    </source>
</evidence>
<evidence type="ECO:0000256" key="3">
    <source>
        <dbReference type="ARBA" id="ARBA00006751"/>
    </source>
</evidence>
<evidence type="ECO:0000256" key="9">
    <source>
        <dbReference type="ARBA" id="ARBA00048556"/>
    </source>
</evidence>
<comment type="function">
    <text evidence="1">The purine nucleoside phosphorylases catalyze the phosphorolytic breakdown of the N-glycosidic bond in the beta-(deoxy)ribonucleoside molecules, with the formation of the corresponding free purine bases and pentose-1-phosphate. Cleaves guanosine, inosine, 2'-deoxyguanosine and 2'-deoxyinosine.</text>
</comment>
<dbReference type="AlphaFoldDB" id="A0A975SVS6"/>
<dbReference type="FunFam" id="3.40.50.1580:FF:000007">
    <property type="entry name" value="Purine nucleoside phosphorylase"/>
    <property type="match status" value="1"/>
</dbReference>
<evidence type="ECO:0000313" key="13">
    <source>
        <dbReference type="Proteomes" id="UP000683575"/>
    </source>
</evidence>
<dbReference type="RefSeq" id="WP_216938035.1">
    <property type="nucleotide sequence ID" value="NZ_CP077062.1"/>
</dbReference>
<sequence length="264" mass="27317">MTSPADLAAEAAAVLREKTGVETHDVALVMGSGWLPAVDALGEATAELSTTDLPGFAPPAVQGHAGKIRSVRSGDRNLLVFLGRTHYYEGLGVRSVVHGVRTAAAAGCRVAVLTNGCGGLKETWTPGTPVLISDHINLTAASPIEGANFVDLTDLYSPRLRALCHEVEPGLDEGVYCQFTGPHYETPAEIRMVRAIGGDLVGMSTVLEAIAAREAGLEVLGISLVTNLAAGITGEPLNHAEVLEAGNAAASRMGQLLGAILPRV</sequence>